<proteinExistence type="predicted"/>
<evidence type="ECO:0000313" key="2">
    <source>
        <dbReference type="Proteomes" id="UP000237105"/>
    </source>
</evidence>
<comment type="caution">
    <text evidence="1">The sequence shown here is derived from an EMBL/GenBank/DDBJ whole genome shotgun (WGS) entry which is preliminary data.</text>
</comment>
<sequence>NYKNINFLKIIIKISSFKSENVKIYSTLFPRISIPYNLFTPISNPKISIAPTIKEIFTNIPIFHYKRAKILENAY</sequence>
<name>A0A2P5DEF8_PARAD</name>
<dbReference type="EMBL" id="JXTB01000043">
    <property type="protein sequence ID" value="PON71657.1"/>
    <property type="molecule type" value="Genomic_DNA"/>
</dbReference>
<organism evidence="1 2">
    <name type="scientific">Parasponia andersonii</name>
    <name type="common">Sponia andersonii</name>
    <dbReference type="NCBI Taxonomy" id="3476"/>
    <lineage>
        <taxon>Eukaryota</taxon>
        <taxon>Viridiplantae</taxon>
        <taxon>Streptophyta</taxon>
        <taxon>Embryophyta</taxon>
        <taxon>Tracheophyta</taxon>
        <taxon>Spermatophyta</taxon>
        <taxon>Magnoliopsida</taxon>
        <taxon>eudicotyledons</taxon>
        <taxon>Gunneridae</taxon>
        <taxon>Pentapetalae</taxon>
        <taxon>rosids</taxon>
        <taxon>fabids</taxon>
        <taxon>Rosales</taxon>
        <taxon>Cannabaceae</taxon>
        <taxon>Parasponia</taxon>
    </lineage>
</organism>
<reference evidence="2" key="1">
    <citation type="submission" date="2016-06" db="EMBL/GenBank/DDBJ databases">
        <title>Parallel loss of symbiosis genes in relatives of nitrogen-fixing non-legume Parasponia.</title>
        <authorList>
            <person name="Van Velzen R."/>
            <person name="Holmer R."/>
            <person name="Bu F."/>
            <person name="Rutten L."/>
            <person name="Van Zeijl A."/>
            <person name="Liu W."/>
            <person name="Santuari L."/>
            <person name="Cao Q."/>
            <person name="Sharma T."/>
            <person name="Shen D."/>
            <person name="Roswanjaya Y."/>
            <person name="Wardhani T."/>
            <person name="Kalhor M.S."/>
            <person name="Jansen J."/>
            <person name="Van den Hoogen J."/>
            <person name="Gungor B."/>
            <person name="Hartog M."/>
            <person name="Hontelez J."/>
            <person name="Verver J."/>
            <person name="Yang W.-C."/>
            <person name="Schijlen E."/>
            <person name="Repin R."/>
            <person name="Schilthuizen M."/>
            <person name="Schranz E."/>
            <person name="Heidstra R."/>
            <person name="Miyata K."/>
            <person name="Fedorova E."/>
            <person name="Kohlen W."/>
            <person name="Bisseling T."/>
            <person name="Smit S."/>
            <person name="Geurts R."/>
        </authorList>
    </citation>
    <scope>NUCLEOTIDE SEQUENCE [LARGE SCALE GENOMIC DNA]</scope>
    <source>
        <strain evidence="2">cv. WU1-14</strain>
    </source>
</reference>
<dbReference type="AlphaFoldDB" id="A0A2P5DEF8"/>
<evidence type="ECO:0000313" key="1">
    <source>
        <dbReference type="EMBL" id="PON71657.1"/>
    </source>
</evidence>
<feature type="non-terminal residue" evidence="1">
    <location>
        <position position="1"/>
    </location>
</feature>
<gene>
    <name evidence="1" type="ORF">PanWU01x14_071120</name>
</gene>
<accession>A0A2P5DEF8</accession>
<protein>
    <submittedName>
        <fullName evidence="1">Uncharacterized protein</fullName>
    </submittedName>
</protein>
<keyword evidence="2" id="KW-1185">Reference proteome</keyword>
<dbReference type="Proteomes" id="UP000237105">
    <property type="component" value="Unassembled WGS sequence"/>
</dbReference>